<dbReference type="GO" id="GO:0008360">
    <property type="term" value="P:regulation of cell shape"/>
    <property type="evidence" value="ECO:0007669"/>
    <property type="project" value="UniProtKB-UniRule"/>
</dbReference>
<reference evidence="10 11" key="1">
    <citation type="journal article" date="2015" name="Nature">
        <title>rRNA introns, odd ribosomes, and small enigmatic genomes across a large radiation of phyla.</title>
        <authorList>
            <person name="Brown C.T."/>
            <person name="Hug L.A."/>
            <person name="Thomas B.C."/>
            <person name="Sharon I."/>
            <person name="Castelle C.J."/>
            <person name="Singh A."/>
            <person name="Wilkins M.J."/>
            <person name="Williams K.H."/>
            <person name="Banfield J.F."/>
        </authorList>
    </citation>
    <scope>NUCLEOTIDE SEQUENCE [LARGE SCALE GENOMIC DNA]</scope>
</reference>
<feature type="transmembrane region" description="Helical" evidence="8">
    <location>
        <begin position="453"/>
        <end position="474"/>
    </location>
</feature>
<dbReference type="Pfam" id="PF03023">
    <property type="entry name" value="MurJ"/>
    <property type="match status" value="1"/>
</dbReference>
<gene>
    <name evidence="8" type="primary">murJ</name>
    <name evidence="10" type="ORF">UR89_C0002G0016</name>
</gene>
<dbReference type="HAMAP" id="MF_02078">
    <property type="entry name" value="MurJ_MviN"/>
    <property type="match status" value="1"/>
</dbReference>
<feature type="transmembrane region" description="Helical" evidence="8">
    <location>
        <begin position="138"/>
        <end position="162"/>
    </location>
</feature>
<dbReference type="GO" id="GO:0071555">
    <property type="term" value="P:cell wall organization"/>
    <property type="evidence" value="ECO:0007669"/>
    <property type="project" value="UniProtKB-UniRule"/>
</dbReference>
<evidence type="ECO:0000256" key="7">
    <source>
        <dbReference type="ARBA" id="ARBA00023136"/>
    </source>
</evidence>
<dbReference type="UniPathway" id="UPA00219"/>
<dbReference type="PRINTS" id="PR01806">
    <property type="entry name" value="VIRFACTRMVIN"/>
</dbReference>
<name>A0A0G0DF86_9BACT</name>
<evidence type="ECO:0000256" key="6">
    <source>
        <dbReference type="ARBA" id="ARBA00022989"/>
    </source>
</evidence>
<keyword evidence="4 8" id="KW-0133">Cell shape</keyword>
<comment type="similarity">
    <text evidence="8 9">Belongs to the MurJ/MviN family.</text>
</comment>
<keyword evidence="5 8" id="KW-0573">Peptidoglycan synthesis</keyword>
<evidence type="ECO:0000256" key="3">
    <source>
        <dbReference type="ARBA" id="ARBA00022692"/>
    </source>
</evidence>
<evidence type="ECO:0000256" key="1">
    <source>
        <dbReference type="ARBA" id="ARBA00004651"/>
    </source>
</evidence>
<comment type="pathway">
    <text evidence="8">Cell wall biogenesis; peptidoglycan biosynthesis.</text>
</comment>
<dbReference type="PIRSF" id="PIRSF002869">
    <property type="entry name" value="MviN"/>
    <property type="match status" value="1"/>
</dbReference>
<protein>
    <recommendedName>
        <fullName evidence="8">Probable lipid II flippase MurJ</fullName>
    </recommendedName>
</protein>
<evidence type="ECO:0000256" key="9">
    <source>
        <dbReference type="PIRNR" id="PIRNR002869"/>
    </source>
</evidence>
<feature type="transmembrane region" description="Helical" evidence="8">
    <location>
        <begin position="391"/>
        <end position="413"/>
    </location>
</feature>
<evidence type="ECO:0000313" key="11">
    <source>
        <dbReference type="Proteomes" id="UP000034536"/>
    </source>
</evidence>
<dbReference type="InterPro" id="IPR004268">
    <property type="entry name" value="MurJ"/>
</dbReference>
<keyword evidence="6 8" id="KW-1133">Transmembrane helix</keyword>
<dbReference type="PANTHER" id="PTHR47019:SF1">
    <property type="entry name" value="LIPID II FLIPPASE MURJ"/>
    <property type="match status" value="1"/>
</dbReference>
<evidence type="ECO:0000256" key="5">
    <source>
        <dbReference type="ARBA" id="ARBA00022984"/>
    </source>
</evidence>
<dbReference type="PANTHER" id="PTHR47019">
    <property type="entry name" value="LIPID II FLIPPASE MURJ"/>
    <property type="match status" value="1"/>
</dbReference>
<feature type="transmembrane region" description="Helical" evidence="8">
    <location>
        <begin position="486"/>
        <end position="512"/>
    </location>
</feature>
<comment type="function">
    <text evidence="8 9">Involved in peptidoglycan biosynthesis. Transports lipid-linked peptidoglycan precursors from the inner to the outer leaflet of the cytoplasmic membrane.</text>
</comment>
<evidence type="ECO:0000256" key="4">
    <source>
        <dbReference type="ARBA" id="ARBA00022960"/>
    </source>
</evidence>
<feature type="transmembrane region" description="Helical" evidence="8">
    <location>
        <begin position="197"/>
        <end position="219"/>
    </location>
</feature>
<keyword evidence="8 9" id="KW-0813">Transport</keyword>
<dbReference type="GO" id="GO:0034204">
    <property type="term" value="P:lipid translocation"/>
    <property type="evidence" value="ECO:0007669"/>
    <property type="project" value="TreeGrafter"/>
</dbReference>
<feature type="transmembrane region" description="Helical" evidence="8">
    <location>
        <begin position="20"/>
        <end position="45"/>
    </location>
</feature>
<keyword evidence="8 9" id="KW-0961">Cell wall biogenesis/degradation</keyword>
<dbReference type="AlphaFoldDB" id="A0A0G0DF86"/>
<feature type="transmembrane region" description="Helical" evidence="8">
    <location>
        <begin position="419"/>
        <end position="441"/>
    </location>
</feature>
<dbReference type="CDD" id="cd13123">
    <property type="entry name" value="MATE_MurJ_like"/>
    <property type="match status" value="1"/>
</dbReference>
<dbReference type="InterPro" id="IPR051050">
    <property type="entry name" value="Lipid_II_flippase_MurJ/MviN"/>
</dbReference>
<evidence type="ECO:0000256" key="8">
    <source>
        <dbReference type="HAMAP-Rule" id="MF_02078"/>
    </source>
</evidence>
<feature type="transmembrane region" description="Helical" evidence="8">
    <location>
        <begin position="96"/>
        <end position="118"/>
    </location>
</feature>
<keyword evidence="3 8" id="KW-0812">Transmembrane</keyword>
<dbReference type="NCBIfam" id="TIGR01695">
    <property type="entry name" value="murJ_mviN"/>
    <property type="match status" value="1"/>
</dbReference>
<dbReference type="GO" id="GO:0005886">
    <property type="term" value="C:plasma membrane"/>
    <property type="evidence" value="ECO:0007669"/>
    <property type="project" value="UniProtKB-SubCell"/>
</dbReference>
<comment type="subcellular location">
    <subcellularLocation>
        <location evidence="1 8">Cell membrane</location>
        <topology evidence="1 8">Multi-pass membrane protein</topology>
    </subcellularLocation>
</comment>
<dbReference type="EMBL" id="LBQX01000002">
    <property type="protein sequence ID" value="KKP87316.1"/>
    <property type="molecule type" value="Genomic_DNA"/>
</dbReference>
<dbReference type="GO" id="GO:0015648">
    <property type="term" value="F:lipid-linked peptidoglycan transporter activity"/>
    <property type="evidence" value="ECO:0007669"/>
    <property type="project" value="UniProtKB-UniRule"/>
</dbReference>
<proteinExistence type="inferred from homology"/>
<dbReference type="Proteomes" id="UP000034536">
    <property type="component" value="Unassembled WGS sequence"/>
</dbReference>
<sequence>MDRFIRKTSDFIFQKQKSIFSSAVLLSFMIVLTSLSGFLRYRILAGFFGTEELDIFFASFRIPDLIFEVLITGALTSTFIPIYLKYQENKKELSENISSIINLILVFLLIFVVIISLFLDRLIPLITPGYGAEKMEQIIAYSRILLLGQLPFFVLGNFLTGIGQANKTFLLSAAAPIIYNLTIIGATIFFYPTISLLAPIWGVVFGAFLLFSIQLPLLLKSDFQYKFIIKKTQGLIEFVRLVIPRAFTVIVAQIDATIDLSLATLLGGGAYTIFYLAQHLQLLPVSVIGIAFGQASLPYLTEIYRQQKIDEFKKIITDSILNILFLTIPLALFFIFARTPIVRLFFGGQKFDWDATVQTAITLSYFSISLPFHSIYYLLTRCFYSFMDSKTPFYVSISSIFINTILSVLFVFYFHFPVWSLAIAFSVAITLNSTALFTILWKKTKGFDLKFMFNEIGKMAFASGASAVIAYFIMKLFDGLIFDTSFTINVFFLLATTFIIYGLLYLFVSWAVDLKEIYLISKLILKAQQFQKRITEIIQSYE</sequence>
<organism evidence="10 11">
    <name type="scientific">Candidatus Roizmanbacteria bacterium GW2011_GWA2_35_8</name>
    <dbReference type="NCBI Taxonomy" id="1618479"/>
    <lineage>
        <taxon>Bacteria</taxon>
        <taxon>Candidatus Roizmaniibacteriota</taxon>
    </lineage>
</organism>
<keyword evidence="2 8" id="KW-1003">Cell membrane</keyword>
<feature type="transmembrane region" description="Helical" evidence="8">
    <location>
        <begin position="283"/>
        <end position="300"/>
    </location>
</feature>
<accession>A0A0G0DF86</accession>
<comment type="caution">
    <text evidence="10">The sequence shown here is derived from an EMBL/GenBank/DDBJ whole genome shotgun (WGS) entry which is preliminary data.</text>
</comment>
<feature type="transmembrane region" description="Helical" evidence="8">
    <location>
        <begin position="169"/>
        <end position="191"/>
    </location>
</feature>
<feature type="transmembrane region" description="Helical" evidence="8">
    <location>
        <begin position="357"/>
        <end position="379"/>
    </location>
</feature>
<keyword evidence="7 8" id="KW-0472">Membrane</keyword>
<feature type="transmembrane region" description="Helical" evidence="8">
    <location>
        <begin position="65"/>
        <end position="84"/>
    </location>
</feature>
<evidence type="ECO:0000256" key="2">
    <source>
        <dbReference type="ARBA" id="ARBA00022475"/>
    </source>
</evidence>
<feature type="transmembrane region" description="Helical" evidence="8">
    <location>
        <begin position="320"/>
        <end position="337"/>
    </location>
</feature>
<evidence type="ECO:0000313" key="10">
    <source>
        <dbReference type="EMBL" id="KKP87316.1"/>
    </source>
</evidence>
<dbReference type="GO" id="GO:0009252">
    <property type="term" value="P:peptidoglycan biosynthetic process"/>
    <property type="evidence" value="ECO:0007669"/>
    <property type="project" value="UniProtKB-UniRule"/>
</dbReference>